<evidence type="ECO:0000256" key="1">
    <source>
        <dbReference type="ARBA" id="ARBA00006484"/>
    </source>
</evidence>
<accession>A0ABW8N6U2</accession>
<keyword evidence="2" id="KW-0560">Oxidoreductase</keyword>
<organism evidence="2 3">
    <name type="scientific">Paenarthrobacter histidinolovorans</name>
    <dbReference type="NCBI Taxonomy" id="43664"/>
    <lineage>
        <taxon>Bacteria</taxon>
        <taxon>Bacillati</taxon>
        <taxon>Actinomycetota</taxon>
        <taxon>Actinomycetes</taxon>
        <taxon>Micrococcales</taxon>
        <taxon>Micrococcaceae</taxon>
        <taxon>Paenarthrobacter</taxon>
    </lineage>
</organism>
<dbReference type="CDD" id="cd05233">
    <property type="entry name" value="SDR_c"/>
    <property type="match status" value="1"/>
</dbReference>
<dbReference type="InterPro" id="IPR036291">
    <property type="entry name" value="NAD(P)-bd_dom_sf"/>
</dbReference>
<dbReference type="PANTHER" id="PTHR42760">
    <property type="entry name" value="SHORT-CHAIN DEHYDROGENASES/REDUCTASES FAMILY MEMBER"/>
    <property type="match status" value="1"/>
</dbReference>
<dbReference type="PANTHER" id="PTHR42760:SF123">
    <property type="entry name" value="OXIDOREDUCTASE"/>
    <property type="match status" value="1"/>
</dbReference>
<dbReference type="Gene3D" id="3.40.50.720">
    <property type="entry name" value="NAD(P)-binding Rossmann-like Domain"/>
    <property type="match status" value="1"/>
</dbReference>
<dbReference type="PRINTS" id="PR00080">
    <property type="entry name" value="SDRFAMILY"/>
</dbReference>
<evidence type="ECO:0000313" key="3">
    <source>
        <dbReference type="Proteomes" id="UP001620520"/>
    </source>
</evidence>
<sequence length="263" mass="27242">MRALVSGGSSGIGASACLRIAEAALARGEHPRIAVAGHDINGNQEQVVRSIESLGGTAIALAGDLGDPAVPGKLVDAAVAEFGGLDALIANAGIANPGQICDVSIEDWDDMFSVNLRGAWLLAKASHPHLRQSRGAACFTSSMSGQIPHAGSGAYSPSKAALTMLAQTLALEWAPEGIRVNVVSPGMTHTRMTEKMYADPQIKKARENIIPLARIGDPMDIANVIEFLISPLAGYVTGQDICVDGGFSKSILSHIPGRPSSKS</sequence>
<comment type="caution">
    <text evidence="2">The sequence shown here is derived from an EMBL/GenBank/DDBJ whole genome shotgun (WGS) entry which is preliminary data.</text>
</comment>
<dbReference type="PRINTS" id="PR00081">
    <property type="entry name" value="GDHRDH"/>
</dbReference>
<dbReference type="Proteomes" id="UP001620520">
    <property type="component" value="Unassembled WGS sequence"/>
</dbReference>
<keyword evidence="3" id="KW-1185">Reference proteome</keyword>
<dbReference type="RefSeq" id="WP_404594397.1">
    <property type="nucleotide sequence ID" value="NZ_JBIYEW010000003.1"/>
</dbReference>
<reference evidence="2 3" key="1">
    <citation type="submission" date="2024-10" db="EMBL/GenBank/DDBJ databases">
        <title>Novel secondary metabolite-producing bacteria for plant disease control.</title>
        <authorList>
            <person name="Chevrette M."/>
        </authorList>
    </citation>
    <scope>NUCLEOTIDE SEQUENCE [LARGE SCALE GENOMIC DNA]</scope>
    <source>
        <strain evidence="2 3">J30 TE3557</strain>
    </source>
</reference>
<dbReference type="GO" id="GO:0047936">
    <property type="term" value="F:glucose 1-dehydrogenase [NAD(P)+] activity"/>
    <property type="evidence" value="ECO:0007669"/>
    <property type="project" value="UniProtKB-EC"/>
</dbReference>
<evidence type="ECO:0000313" key="2">
    <source>
        <dbReference type="EMBL" id="MFK4639302.1"/>
    </source>
</evidence>
<dbReference type="PROSITE" id="PS51257">
    <property type="entry name" value="PROKAR_LIPOPROTEIN"/>
    <property type="match status" value="1"/>
</dbReference>
<name>A0ABW8N6U2_9MICC</name>
<dbReference type="EC" id="1.1.1.47" evidence="2"/>
<comment type="similarity">
    <text evidence="1">Belongs to the short-chain dehydrogenases/reductases (SDR) family.</text>
</comment>
<dbReference type="Pfam" id="PF13561">
    <property type="entry name" value="adh_short_C2"/>
    <property type="match status" value="1"/>
</dbReference>
<dbReference type="InterPro" id="IPR002347">
    <property type="entry name" value="SDR_fam"/>
</dbReference>
<protein>
    <submittedName>
        <fullName evidence="2">Glucose 1-dehydrogenase</fullName>
        <ecNumber evidence="2">1.1.1.47</ecNumber>
    </submittedName>
</protein>
<dbReference type="EMBL" id="JBIYEW010000003">
    <property type="protein sequence ID" value="MFK4639302.1"/>
    <property type="molecule type" value="Genomic_DNA"/>
</dbReference>
<gene>
    <name evidence="2" type="ORF">ABIA52_002191</name>
</gene>
<proteinExistence type="inferred from homology"/>
<dbReference type="SUPFAM" id="SSF51735">
    <property type="entry name" value="NAD(P)-binding Rossmann-fold domains"/>
    <property type="match status" value="1"/>
</dbReference>